<protein>
    <submittedName>
        <fullName evidence="1">Uncharacterized protein</fullName>
    </submittedName>
</protein>
<reference evidence="1 2" key="1">
    <citation type="submission" date="2019-10" db="EMBL/GenBank/DDBJ databases">
        <title>Assembly and Annotation for the nematode Trichostrongylus colubriformis.</title>
        <authorList>
            <person name="Martin J."/>
        </authorList>
    </citation>
    <scope>NUCLEOTIDE SEQUENCE [LARGE SCALE GENOMIC DNA]</scope>
    <source>
        <strain evidence="1">G859</strain>
        <tissue evidence="1">Whole worm</tissue>
    </source>
</reference>
<sequence>MRRSKSALVTVNVKESCVRGHTGITDRLSYMAGNGPKLVL</sequence>
<keyword evidence="2" id="KW-1185">Reference proteome</keyword>
<dbReference type="AlphaFoldDB" id="A0AAN8J1R1"/>
<proteinExistence type="predicted"/>
<gene>
    <name evidence="1" type="ORF">GCK32_015012</name>
</gene>
<accession>A0AAN8J1R1</accession>
<dbReference type="EMBL" id="WIXE01012070">
    <property type="protein sequence ID" value="KAK5976264.1"/>
    <property type="molecule type" value="Genomic_DNA"/>
</dbReference>
<name>A0AAN8J1R1_TRICO</name>
<evidence type="ECO:0000313" key="2">
    <source>
        <dbReference type="Proteomes" id="UP001331761"/>
    </source>
</evidence>
<comment type="caution">
    <text evidence="1">The sequence shown here is derived from an EMBL/GenBank/DDBJ whole genome shotgun (WGS) entry which is preliminary data.</text>
</comment>
<feature type="non-terminal residue" evidence="1">
    <location>
        <position position="40"/>
    </location>
</feature>
<dbReference type="Proteomes" id="UP001331761">
    <property type="component" value="Unassembled WGS sequence"/>
</dbReference>
<evidence type="ECO:0000313" key="1">
    <source>
        <dbReference type="EMBL" id="KAK5976264.1"/>
    </source>
</evidence>
<organism evidence="1 2">
    <name type="scientific">Trichostrongylus colubriformis</name>
    <name type="common">Black scour worm</name>
    <dbReference type="NCBI Taxonomy" id="6319"/>
    <lineage>
        <taxon>Eukaryota</taxon>
        <taxon>Metazoa</taxon>
        <taxon>Ecdysozoa</taxon>
        <taxon>Nematoda</taxon>
        <taxon>Chromadorea</taxon>
        <taxon>Rhabditida</taxon>
        <taxon>Rhabditina</taxon>
        <taxon>Rhabditomorpha</taxon>
        <taxon>Strongyloidea</taxon>
        <taxon>Trichostrongylidae</taxon>
        <taxon>Trichostrongylus</taxon>
    </lineage>
</organism>